<feature type="repeat" description="ANK" evidence="3">
    <location>
        <begin position="306"/>
        <end position="340"/>
    </location>
</feature>
<comment type="caution">
    <text evidence="5">The sequence shown here is derived from an EMBL/GenBank/DDBJ whole genome shotgun (WGS) entry which is preliminary data.</text>
</comment>
<feature type="repeat" description="ANK" evidence="3">
    <location>
        <begin position="52"/>
        <end position="84"/>
    </location>
</feature>
<feature type="repeat" description="ANK" evidence="3">
    <location>
        <begin position="85"/>
        <end position="117"/>
    </location>
</feature>
<dbReference type="OrthoDB" id="366390at2759"/>
<dbReference type="PANTHER" id="PTHR24198:SF165">
    <property type="entry name" value="ANKYRIN REPEAT-CONTAINING PROTEIN-RELATED"/>
    <property type="match status" value="1"/>
</dbReference>
<protein>
    <submittedName>
        <fullName evidence="5">Uncharacterized protein</fullName>
    </submittedName>
</protein>
<dbReference type="SUPFAM" id="SSF48403">
    <property type="entry name" value="Ankyrin repeat"/>
    <property type="match status" value="1"/>
</dbReference>
<dbReference type="AlphaFoldDB" id="A0A0F8WY30"/>
<dbReference type="PROSITE" id="PS50088">
    <property type="entry name" value="ANK_REPEAT"/>
    <property type="match status" value="8"/>
</dbReference>
<evidence type="ECO:0000256" key="1">
    <source>
        <dbReference type="ARBA" id="ARBA00022737"/>
    </source>
</evidence>
<name>A0A0F8WY30_9EURO</name>
<feature type="region of interest" description="Disordered" evidence="4">
    <location>
        <begin position="426"/>
        <end position="472"/>
    </location>
</feature>
<keyword evidence="1" id="KW-0677">Repeat</keyword>
<feature type="repeat" description="ANK" evidence="3">
    <location>
        <begin position="118"/>
        <end position="150"/>
    </location>
</feature>
<dbReference type="SMART" id="SM00248">
    <property type="entry name" value="ANK"/>
    <property type="match status" value="9"/>
</dbReference>
<organism evidence="5 6">
    <name type="scientific">Aspergillus rambellii</name>
    <dbReference type="NCBI Taxonomy" id="308745"/>
    <lineage>
        <taxon>Eukaryota</taxon>
        <taxon>Fungi</taxon>
        <taxon>Dikarya</taxon>
        <taxon>Ascomycota</taxon>
        <taxon>Pezizomycotina</taxon>
        <taxon>Eurotiomycetes</taxon>
        <taxon>Eurotiomycetidae</taxon>
        <taxon>Eurotiales</taxon>
        <taxon>Aspergillaceae</taxon>
        <taxon>Aspergillus</taxon>
        <taxon>Aspergillus subgen. Nidulantes</taxon>
    </lineage>
</organism>
<evidence type="ECO:0000256" key="3">
    <source>
        <dbReference type="PROSITE-ProRule" id="PRU00023"/>
    </source>
</evidence>
<feature type="repeat" description="ANK" evidence="3">
    <location>
        <begin position="341"/>
        <end position="373"/>
    </location>
</feature>
<evidence type="ECO:0000313" key="5">
    <source>
        <dbReference type="EMBL" id="KKK16242.1"/>
    </source>
</evidence>
<dbReference type="EMBL" id="JZBS01003065">
    <property type="protein sequence ID" value="KKK16242.1"/>
    <property type="molecule type" value="Genomic_DNA"/>
</dbReference>
<dbReference type="Proteomes" id="UP000034291">
    <property type="component" value="Unassembled WGS sequence"/>
</dbReference>
<evidence type="ECO:0000313" key="6">
    <source>
        <dbReference type="Proteomes" id="UP000034291"/>
    </source>
</evidence>
<feature type="compositionally biased region" description="Acidic residues" evidence="4">
    <location>
        <begin position="426"/>
        <end position="453"/>
    </location>
</feature>
<keyword evidence="2 3" id="KW-0040">ANK repeat</keyword>
<keyword evidence="6" id="KW-1185">Reference proteome</keyword>
<dbReference type="PANTHER" id="PTHR24198">
    <property type="entry name" value="ANKYRIN REPEAT AND PROTEIN KINASE DOMAIN-CONTAINING PROTEIN"/>
    <property type="match status" value="1"/>
</dbReference>
<accession>A0A0F8WY30</accession>
<evidence type="ECO:0000256" key="4">
    <source>
        <dbReference type="SAM" id="MobiDB-lite"/>
    </source>
</evidence>
<dbReference type="PROSITE" id="PS50297">
    <property type="entry name" value="ANK_REP_REGION"/>
    <property type="match status" value="6"/>
</dbReference>
<feature type="repeat" description="ANK" evidence="3">
    <location>
        <begin position="17"/>
        <end position="50"/>
    </location>
</feature>
<reference evidence="5 6" key="1">
    <citation type="submission" date="2015-02" db="EMBL/GenBank/DDBJ databases">
        <title>Draft Genome Sequences of Two Closely-Related Aflatoxigenic Aspergillus Species Obtained from the Cote d'Ivoire.</title>
        <authorList>
            <person name="Moore G.G."/>
            <person name="Beltz S.B."/>
            <person name="Mack B.M."/>
        </authorList>
    </citation>
    <scope>NUCLEOTIDE SEQUENCE [LARGE SCALE GENOMIC DNA]</scope>
    <source>
        <strain evidence="5 6">SRRC1468</strain>
    </source>
</reference>
<dbReference type="STRING" id="308745.A0A0F8WY30"/>
<gene>
    <name evidence="5" type="ORF">ARAM_006285</name>
</gene>
<feature type="repeat" description="ANK" evidence="3">
    <location>
        <begin position="261"/>
        <end position="303"/>
    </location>
</feature>
<dbReference type="Gene3D" id="1.25.40.20">
    <property type="entry name" value="Ankyrin repeat-containing domain"/>
    <property type="match status" value="2"/>
</dbReference>
<feature type="repeat" description="ANK" evidence="3">
    <location>
        <begin position="185"/>
        <end position="217"/>
    </location>
</feature>
<dbReference type="PRINTS" id="PR01415">
    <property type="entry name" value="ANKYRIN"/>
</dbReference>
<sequence length="472" mass="51228">MKLLLNRKVNSHIANEDGATGLQLAVKTESDEASVPLLVKNKVDVNIRNIRTGDTALHLAIEWRRQRIILYLLDRGASIEMANEDGFTPLQLAVKFDNCDAISVLLQRCAPVEARSLSGFTALQLAAHEKHWVAFDLLIIGGADINAWNKDGEALIHEQARKATSPSVAAKLLEQGANIEAITAQGYTPLLCAAAAGNKEMFVFLLERGAKIDVLTTTGESILHITPPVNDNCLDILKFALEYNESQNIDMEIAVNAASNKGWTPLHQAVYVGTGAPDTAFDKTSEYIHLLLEHGADVNARLCSLTAETPLHLAAMAIVPRPSLVLLLLEAGAETNALTGEGKSALHLAAERGRESIFRILYEGGADMALEAPDSARADDGYGAGNTAFDLALKNPFGRLWFGVDGELCPSTTDFSRRQSISTVIDEDLNTEGAFDEDDDADEELEDEEDEEEREKGVGALLERNETPYIIV</sequence>
<evidence type="ECO:0000256" key="2">
    <source>
        <dbReference type="ARBA" id="ARBA00023043"/>
    </source>
</evidence>
<dbReference type="InterPro" id="IPR036770">
    <property type="entry name" value="Ankyrin_rpt-contain_sf"/>
</dbReference>
<dbReference type="Pfam" id="PF12796">
    <property type="entry name" value="Ank_2"/>
    <property type="match status" value="3"/>
</dbReference>
<dbReference type="InterPro" id="IPR002110">
    <property type="entry name" value="Ankyrin_rpt"/>
</dbReference>
<proteinExistence type="predicted"/>
<dbReference type="Pfam" id="PF00023">
    <property type="entry name" value="Ank"/>
    <property type="match status" value="1"/>
</dbReference>